<protein>
    <submittedName>
        <fullName evidence="2">Uncharacterized protein</fullName>
    </submittedName>
</protein>
<proteinExistence type="predicted"/>
<feature type="region of interest" description="Disordered" evidence="1">
    <location>
        <begin position="207"/>
        <end position="273"/>
    </location>
</feature>
<accession>A0A7D9MJS7</accession>
<evidence type="ECO:0000313" key="2">
    <source>
        <dbReference type="EMBL" id="CAB4046046.1"/>
    </source>
</evidence>
<organism evidence="2 3">
    <name type="scientific">Paramuricea clavata</name>
    <name type="common">Red gorgonian</name>
    <name type="synonym">Violescent sea-whip</name>
    <dbReference type="NCBI Taxonomy" id="317549"/>
    <lineage>
        <taxon>Eukaryota</taxon>
        <taxon>Metazoa</taxon>
        <taxon>Cnidaria</taxon>
        <taxon>Anthozoa</taxon>
        <taxon>Octocorallia</taxon>
        <taxon>Malacalcyonacea</taxon>
        <taxon>Plexauridae</taxon>
        <taxon>Paramuricea</taxon>
    </lineage>
</organism>
<dbReference type="AlphaFoldDB" id="A0A7D9MJS7"/>
<feature type="non-terminal residue" evidence="2">
    <location>
        <position position="1"/>
    </location>
</feature>
<name>A0A7D9MJS7_PARCT</name>
<evidence type="ECO:0000313" key="3">
    <source>
        <dbReference type="Proteomes" id="UP001152795"/>
    </source>
</evidence>
<dbReference type="Proteomes" id="UP001152795">
    <property type="component" value="Unassembled WGS sequence"/>
</dbReference>
<sequence>NDRARLDELSLRIADVIAKNENPERNARLPQPAPPKINEALKPAMLSKEATPTEMRNWMEQFESYYTSNQMNRFSIKERQAYLRILIDDDLKARLGAFTTEDTDIFGDGGCLQFLQDDVNSRYPKVTRRLDYFKRKQMEGENYTDFISKLKELAKLAEIEQLKGEEILVFSALCGTRDKMLLDELLKIEEPTMIRIEKVAKLHEAKTNTKAKLSKPEDHERIAKIETRGWNKPSQVVKPSRERNEPRKHGESKRNDGKRDKVEAKIKSGKACG</sequence>
<feature type="compositionally biased region" description="Basic and acidic residues" evidence="1">
    <location>
        <begin position="214"/>
        <end position="229"/>
    </location>
</feature>
<comment type="caution">
    <text evidence="2">The sequence shown here is derived from an EMBL/GenBank/DDBJ whole genome shotgun (WGS) entry which is preliminary data.</text>
</comment>
<keyword evidence="3" id="KW-1185">Reference proteome</keyword>
<feature type="non-terminal residue" evidence="2">
    <location>
        <position position="273"/>
    </location>
</feature>
<reference evidence="2" key="1">
    <citation type="submission" date="2020-04" db="EMBL/GenBank/DDBJ databases">
        <authorList>
            <person name="Alioto T."/>
            <person name="Alioto T."/>
            <person name="Gomez Garrido J."/>
        </authorList>
    </citation>
    <scope>NUCLEOTIDE SEQUENCE</scope>
    <source>
        <strain evidence="2">A484AB</strain>
    </source>
</reference>
<dbReference type="EMBL" id="CACRXK020045062">
    <property type="protein sequence ID" value="CAB4046046.1"/>
    <property type="molecule type" value="Genomic_DNA"/>
</dbReference>
<feature type="compositionally biased region" description="Basic and acidic residues" evidence="1">
    <location>
        <begin position="239"/>
        <end position="266"/>
    </location>
</feature>
<evidence type="ECO:0000256" key="1">
    <source>
        <dbReference type="SAM" id="MobiDB-lite"/>
    </source>
</evidence>
<gene>
    <name evidence="2" type="ORF">PACLA_8A080807</name>
</gene>